<sequence>MNYINLSIFIFAIFLIITEAFPGLHNSLKWKNKNPTDNKIVELGKEVVKLFNRDYHLNTIFNRVLEAEKQNTKAFKRYHLEVMVLTACEGKNEVCQQKIGADIFKKKRSPQETEMYVYKESDNDSNENENNNLVE</sequence>
<name>A0A0K0G4E8_STRVS</name>
<keyword evidence="3" id="KW-1185">Reference proteome</keyword>
<dbReference type="WBParaSite" id="SVE_1960800.1">
    <property type="protein sequence ID" value="SVE_1960800.1"/>
    <property type="gene ID" value="SVE_1960800"/>
</dbReference>
<accession>A0A0K0G4E8</accession>
<protein>
    <submittedName>
        <fullName evidence="4">Cystatin domain-containing protein</fullName>
    </submittedName>
</protein>
<evidence type="ECO:0000313" key="4">
    <source>
        <dbReference type="WBParaSite" id="SVE_1960800.1"/>
    </source>
</evidence>
<dbReference type="Gene3D" id="3.10.450.10">
    <property type="match status" value="1"/>
</dbReference>
<feature type="region of interest" description="Disordered" evidence="1">
    <location>
        <begin position="115"/>
        <end position="135"/>
    </location>
</feature>
<feature type="chain" id="PRO_5005330496" evidence="2">
    <location>
        <begin position="21"/>
        <end position="135"/>
    </location>
</feature>
<feature type="signal peptide" evidence="2">
    <location>
        <begin position="1"/>
        <end position="20"/>
    </location>
</feature>
<evidence type="ECO:0000256" key="2">
    <source>
        <dbReference type="SAM" id="SignalP"/>
    </source>
</evidence>
<reference evidence="4" key="2">
    <citation type="submission" date="2015-08" db="UniProtKB">
        <authorList>
            <consortium name="WormBaseParasite"/>
        </authorList>
    </citation>
    <scope>IDENTIFICATION</scope>
</reference>
<keyword evidence="2" id="KW-0732">Signal</keyword>
<evidence type="ECO:0000313" key="3">
    <source>
        <dbReference type="Proteomes" id="UP000035680"/>
    </source>
</evidence>
<proteinExistence type="predicted"/>
<organism evidence="3 4">
    <name type="scientific">Strongyloides venezuelensis</name>
    <name type="common">Threadworm</name>
    <dbReference type="NCBI Taxonomy" id="75913"/>
    <lineage>
        <taxon>Eukaryota</taxon>
        <taxon>Metazoa</taxon>
        <taxon>Ecdysozoa</taxon>
        <taxon>Nematoda</taxon>
        <taxon>Chromadorea</taxon>
        <taxon>Rhabditida</taxon>
        <taxon>Tylenchina</taxon>
        <taxon>Panagrolaimomorpha</taxon>
        <taxon>Strongyloidoidea</taxon>
        <taxon>Strongyloididae</taxon>
        <taxon>Strongyloides</taxon>
    </lineage>
</organism>
<evidence type="ECO:0000256" key="1">
    <source>
        <dbReference type="SAM" id="MobiDB-lite"/>
    </source>
</evidence>
<reference evidence="3" key="1">
    <citation type="submission" date="2014-07" db="EMBL/GenBank/DDBJ databases">
        <authorList>
            <person name="Martin A.A"/>
            <person name="De Silva N."/>
        </authorList>
    </citation>
    <scope>NUCLEOTIDE SEQUENCE</scope>
</reference>
<dbReference type="AlphaFoldDB" id="A0A0K0G4E8"/>
<dbReference type="Proteomes" id="UP000035680">
    <property type="component" value="Unassembled WGS sequence"/>
</dbReference>